<evidence type="ECO:0000256" key="7">
    <source>
        <dbReference type="ARBA" id="ARBA00023125"/>
    </source>
</evidence>
<dbReference type="AlphaFoldDB" id="A0AAF0IG93"/>
<dbReference type="NCBIfam" id="TIGR00596">
    <property type="entry name" value="rad1"/>
    <property type="match status" value="1"/>
</dbReference>
<keyword evidence="3" id="KW-0540">Nuclease</keyword>
<dbReference type="InterPro" id="IPR047520">
    <property type="entry name" value="XPF_nuclease"/>
</dbReference>
<evidence type="ECO:0000256" key="4">
    <source>
        <dbReference type="ARBA" id="ARBA00022759"/>
    </source>
</evidence>
<keyword evidence="7" id="KW-0238">DNA-binding</keyword>
<dbReference type="Gene3D" id="3.40.50.10130">
    <property type="match status" value="1"/>
</dbReference>
<dbReference type="Pfam" id="PF02732">
    <property type="entry name" value="ERCC4"/>
    <property type="match status" value="1"/>
</dbReference>
<dbReference type="SMART" id="SM00891">
    <property type="entry name" value="ERCC4"/>
    <property type="match status" value="1"/>
</dbReference>
<dbReference type="PANTHER" id="PTHR10150:SF0">
    <property type="entry name" value="DNA REPAIR ENDONUCLEASE XPF"/>
    <property type="match status" value="1"/>
</dbReference>
<evidence type="ECO:0000256" key="8">
    <source>
        <dbReference type="ARBA" id="ARBA00023204"/>
    </source>
</evidence>
<dbReference type="GO" id="GO:0003684">
    <property type="term" value="F:damaged DNA binding"/>
    <property type="evidence" value="ECO:0007669"/>
    <property type="project" value="TreeGrafter"/>
</dbReference>
<evidence type="ECO:0000256" key="10">
    <source>
        <dbReference type="SAM" id="MobiDB-lite"/>
    </source>
</evidence>
<evidence type="ECO:0000256" key="2">
    <source>
        <dbReference type="ARBA" id="ARBA00010015"/>
    </source>
</evidence>
<evidence type="ECO:0000256" key="6">
    <source>
        <dbReference type="ARBA" id="ARBA00022801"/>
    </source>
</evidence>
<evidence type="ECO:0000313" key="12">
    <source>
        <dbReference type="EMBL" id="WEW56770.1"/>
    </source>
</evidence>
<dbReference type="SUPFAM" id="SSF52980">
    <property type="entry name" value="Restriction endonuclease-like"/>
    <property type="match status" value="1"/>
</dbReference>
<accession>A0AAF0IG93</accession>
<dbReference type="PANTHER" id="PTHR10150">
    <property type="entry name" value="DNA REPAIR ENDONUCLEASE XPF"/>
    <property type="match status" value="1"/>
</dbReference>
<dbReference type="GO" id="GO:0000724">
    <property type="term" value="P:double-strand break repair via homologous recombination"/>
    <property type="evidence" value="ECO:0007669"/>
    <property type="project" value="TreeGrafter"/>
</dbReference>
<dbReference type="FunFam" id="3.40.50.10130:FF:000002">
    <property type="entry name" value="DNA repair endonuclease XPF"/>
    <property type="match status" value="1"/>
</dbReference>
<feature type="region of interest" description="Disordered" evidence="10">
    <location>
        <begin position="516"/>
        <end position="574"/>
    </location>
</feature>
<comment type="similarity">
    <text evidence="2">Belongs to the XPF family.</text>
</comment>
<evidence type="ECO:0000256" key="9">
    <source>
        <dbReference type="ARBA" id="ARBA00023242"/>
    </source>
</evidence>
<keyword evidence="13" id="KW-1185">Reference proteome</keyword>
<feature type="domain" description="ERCC4" evidence="11">
    <location>
        <begin position="718"/>
        <end position="798"/>
    </location>
</feature>
<keyword evidence="9" id="KW-0539">Nucleus</keyword>
<evidence type="ECO:0000259" key="11">
    <source>
        <dbReference type="SMART" id="SM00891"/>
    </source>
</evidence>
<protein>
    <submittedName>
        <fullName evidence="12">DNA repair protein RAD16</fullName>
    </submittedName>
</protein>
<proteinExistence type="inferred from homology"/>
<dbReference type="InterPro" id="IPR006166">
    <property type="entry name" value="ERCC4_domain"/>
</dbReference>
<dbReference type="Gene3D" id="1.10.150.20">
    <property type="entry name" value="5' to 3' exonuclease, C-terminal subdomain"/>
    <property type="match status" value="1"/>
</dbReference>
<dbReference type="InterPro" id="IPR010994">
    <property type="entry name" value="RuvA_2-like"/>
</dbReference>
<dbReference type="Proteomes" id="UP001219355">
    <property type="component" value="Chromosome 1"/>
</dbReference>
<keyword evidence="5" id="KW-0227">DNA damage</keyword>
<dbReference type="EMBL" id="CP120627">
    <property type="protein sequence ID" value="WEW56770.1"/>
    <property type="molecule type" value="Genomic_DNA"/>
</dbReference>
<keyword evidence="6" id="KW-0378">Hydrolase</keyword>
<keyword evidence="8" id="KW-0234">DNA repair</keyword>
<feature type="compositionally biased region" description="Polar residues" evidence="10">
    <location>
        <begin position="539"/>
        <end position="567"/>
    </location>
</feature>
<sequence length="991" mass="111863">MSMESSNPLVKLSLPLAYQQDIFQELRSQDELVILAQGLGLLRIVTNFLHAYDAAGNNLVLVVGANDRENEWLGEALAEHYSLSKTPLARGLKIINTDKASVSMRQRLYTQGGILSVTARILIVDLLSKLLDPGTITGMVILHAEKVISTSQEAFIIRVYRQFNKTGFLKAFSDTPEPFTTGFAPLANMLRNLFLQKTSLWPRFQVTVAESLEGRKKAEVIELEIPMTDKMREIQNAVLECVEVSIRELKKSNPVLDIEDWTVDSALQKNFDIVIQRQLDPNWHRVSIKTRQIVSDLTVLKNILHLLLTDDAVSLVQYLDAVIAAHSPPPGYTKQTYSPWLYLEAAHVLLQTARSRVYRGKLDNSIELPEALSSLPDTLEPVLEEQPKWTVLVDVLDEIERDSYLNPMPSDDSNRTILIMCSDRKACRQIREFLHTMHIRVHTEKEVQSKAEDRSDDIDAGPSAEFMMRRKLREYVSWKRDFTKVKNSLYGINVKQKQTVESPGYTSVTTYKKAERAPLNKRRRVRGSSSTAAAPGRVPNSSVQEETDDSTQVSTLLDGSLRPTGTEQVEKEDAAMDDLEDMEDYYELLDMQDLVIIHAYDGDMDEHILEEARPRYIIMYEPDAAFIRRVEVYRSSHTDRNVRVYFMYYGGSVEEQRYLSAVRREKDAFTKLIKEKGVMAMRLTHDKSLEDPQEQFLRTVNTRIAGGGRLAATAAPPTIVVDVREFRSPLVSLLHGHSMVLVPCQLTVGDYILTPDICVERKSVRDLISSLKSGRLYNQAETMLQHYKSPVLLIEFDQNKSFTFDAFTTSSTPNTFVADNLTSFSTPSFSSGNIINPTNPKSTQHLLVLLTLAFPRLKVIWSSSPHQTAEIFTELKKNSPEPDPIRAVQIGLDFDISSTVGGQSGSGYGEMMAAAGVEHRIFNQLPQDMLEAVPGTTPHGVESLMLKTNNIHEVANMELEALTEIVGKQEAKKIVRFFQRNVFDEDVAEEL</sequence>
<evidence type="ECO:0000256" key="3">
    <source>
        <dbReference type="ARBA" id="ARBA00022722"/>
    </source>
</evidence>
<evidence type="ECO:0000256" key="1">
    <source>
        <dbReference type="ARBA" id="ARBA00004123"/>
    </source>
</evidence>
<dbReference type="GO" id="GO:0000712">
    <property type="term" value="P:resolution of meiotic recombination intermediates"/>
    <property type="evidence" value="ECO:0007669"/>
    <property type="project" value="TreeGrafter"/>
</dbReference>
<dbReference type="GO" id="GO:0003697">
    <property type="term" value="F:single-stranded DNA binding"/>
    <property type="evidence" value="ECO:0007669"/>
    <property type="project" value="InterPro"/>
</dbReference>
<dbReference type="CDD" id="cd20078">
    <property type="entry name" value="XPF_nuclease_XPF_euk"/>
    <property type="match status" value="1"/>
</dbReference>
<dbReference type="InterPro" id="IPR006167">
    <property type="entry name" value="XPF"/>
</dbReference>
<reference evidence="12" key="1">
    <citation type="submission" date="2023-03" db="EMBL/GenBank/DDBJ databases">
        <title>Emydomyces testavorans Genome Sequence.</title>
        <authorList>
            <person name="Hoyer L."/>
        </authorList>
    </citation>
    <scope>NUCLEOTIDE SEQUENCE</scope>
    <source>
        <strain evidence="12">16-2883</strain>
    </source>
</reference>
<evidence type="ECO:0000256" key="5">
    <source>
        <dbReference type="ARBA" id="ARBA00022763"/>
    </source>
</evidence>
<gene>
    <name evidence="12" type="primary">rad16</name>
    <name evidence="12" type="ORF">PRK78_002221</name>
</gene>
<dbReference type="GO" id="GO:0000736">
    <property type="term" value="P:double-strand break repair via single-strand annealing, removal of nonhomologous ends"/>
    <property type="evidence" value="ECO:0007669"/>
    <property type="project" value="TreeGrafter"/>
</dbReference>
<dbReference type="GO" id="GO:1901255">
    <property type="term" value="P:nucleotide-excision repair involved in interstrand cross-link repair"/>
    <property type="evidence" value="ECO:0007669"/>
    <property type="project" value="TreeGrafter"/>
</dbReference>
<keyword evidence="4" id="KW-0255">Endonuclease</keyword>
<organism evidence="12 13">
    <name type="scientific">Emydomyces testavorans</name>
    <dbReference type="NCBI Taxonomy" id="2070801"/>
    <lineage>
        <taxon>Eukaryota</taxon>
        <taxon>Fungi</taxon>
        <taxon>Dikarya</taxon>
        <taxon>Ascomycota</taxon>
        <taxon>Pezizomycotina</taxon>
        <taxon>Eurotiomycetes</taxon>
        <taxon>Eurotiomycetidae</taxon>
        <taxon>Onygenales</taxon>
        <taxon>Nannizziopsiaceae</taxon>
        <taxon>Emydomyces</taxon>
    </lineage>
</organism>
<dbReference type="InterPro" id="IPR011335">
    <property type="entry name" value="Restrct_endonuc-II-like"/>
</dbReference>
<name>A0AAF0IG93_9EURO</name>
<evidence type="ECO:0000313" key="13">
    <source>
        <dbReference type="Proteomes" id="UP001219355"/>
    </source>
</evidence>
<comment type="subcellular location">
    <subcellularLocation>
        <location evidence="1">Nucleus</location>
    </subcellularLocation>
</comment>
<dbReference type="GO" id="GO:0000110">
    <property type="term" value="C:nucleotide-excision repair factor 1 complex"/>
    <property type="evidence" value="ECO:0007669"/>
    <property type="project" value="TreeGrafter"/>
</dbReference>
<dbReference type="GO" id="GO:0000014">
    <property type="term" value="F:single-stranded DNA endodeoxyribonuclease activity"/>
    <property type="evidence" value="ECO:0007669"/>
    <property type="project" value="TreeGrafter"/>
</dbReference>
<dbReference type="SUPFAM" id="SSF47781">
    <property type="entry name" value="RuvA domain 2-like"/>
    <property type="match status" value="1"/>
</dbReference>